<sequence>MTNYISYVVMKIVQQTPKLLILQLRPMGLWIAGILLGSAGSFAFLMLQNTTLTCSRNEPANCQLVTSRLLGLNSKRIIPVNTLRGATVEESGDDEGIYYRVIILTTGDKIPFTYYYSNSGFDDKQAIASHIEEFVKNPQITSLKEEQNDQSFFNFFWWCIILAVGCMLLMTLDVTCIFDKTLNTLTIKRQGLLGTKVIEHRLDEIKDVLIEEDDGTYRVTIVLVGELSLPLTSYYSSGSKSKQETVSCIKSFLTLNN</sequence>
<feature type="transmembrane region" description="Helical" evidence="1">
    <location>
        <begin position="152"/>
        <end position="172"/>
    </location>
</feature>
<keyword evidence="1" id="KW-0472">Membrane</keyword>
<keyword evidence="1" id="KW-1133">Transmembrane helix</keyword>
<dbReference type="Proteomes" id="UP000092093">
    <property type="component" value="Unassembled WGS sequence"/>
</dbReference>
<keyword evidence="1" id="KW-0812">Transmembrane</keyword>
<evidence type="ECO:0000256" key="1">
    <source>
        <dbReference type="SAM" id="Phobius"/>
    </source>
</evidence>
<dbReference type="EMBL" id="LJOW01000086">
    <property type="protein sequence ID" value="OBQ42781.1"/>
    <property type="molecule type" value="Genomic_DNA"/>
</dbReference>
<comment type="caution">
    <text evidence="2">The sequence shown here is derived from an EMBL/GenBank/DDBJ whole genome shotgun (WGS) entry which is preliminary data.</text>
</comment>
<name>A0A1B7X086_APHFL</name>
<dbReference type="AlphaFoldDB" id="A0A1B7X086"/>
<protein>
    <submittedName>
        <fullName evidence="2">Uncharacterized protein</fullName>
    </submittedName>
</protein>
<reference evidence="2 3" key="1">
    <citation type="submission" date="2015-09" db="EMBL/GenBank/DDBJ databases">
        <title>Aphanizomenon flos-aquae WA102.</title>
        <authorList>
            <person name="Driscoll C."/>
        </authorList>
    </citation>
    <scope>NUCLEOTIDE SEQUENCE [LARGE SCALE GENOMIC DNA]</scope>
    <source>
        <strain evidence="2">WA102</strain>
    </source>
</reference>
<feature type="transmembrane region" description="Helical" evidence="1">
    <location>
        <begin position="27"/>
        <end position="47"/>
    </location>
</feature>
<proteinExistence type="predicted"/>
<accession>A0A1B7X086</accession>
<gene>
    <name evidence="2" type="ORF">AN484_15875</name>
</gene>
<evidence type="ECO:0000313" key="2">
    <source>
        <dbReference type="EMBL" id="OBQ42781.1"/>
    </source>
</evidence>
<evidence type="ECO:0000313" key="3">
    <source>
        <dbReference type="Proteomes" id="UP000092093"/>
    </source>
</evidence>
<organism evidence="2 3">
    <name type="scientific">Aphanizomenon flos-aquae WA102</name>
    <dbReference type="NCBI Taxonomy" id="1710896"/>
    <lineage>
        <taxon>Bacteria</taxon>
        <taxon>Bacillati</taxon>
        <taxon>Cyanobacteriota</taxon>
        <taxon>Cyanophyceae</taxon>
        <taxon>Nostocales</taxon>
        <taxon>Aphanizomenonaceae</taxon>
        <taxon>Aphanizomenon</taxon>
    </lineage>
</organism>